<dbReference type="EMBL" id="CCYD01000524">
    <property type="protein sequence ID" value="CEG40888.1"/>
    <property type="molecule type" value="Genomic_DNA"/>
</dbReference>
<dbReference type="AlphaFoldDB" id="A0A0P1AJS6"/>
<evidence type="ECO:0000313" key="1">
    <source>
        <dbReference type="EMBL" id="CEG40888.1"/>
    </source>
</evidence>
<dbReference type="RefSeq" id="XP_024577257.1">
    <property type="nucleotide sequence ID" value="XM_024726596.1"/>
</dbReference>
<protein>
    <recommendedName>
        <fullName evidence="3">RxLR-like protein</fullName>
    </recommendedName>
</protein>
<dbReference type="GeneID" id="36406121"/>
<organism evidence="1 2">
    <name type="scientific">Plasmopara halstedii</name>
    <name type="common">Downy mildew of sunflower</name>
    <dbReference type="NCBI Taxonomy" id="4781"/>
    <lineage>
        <taxon>Eukaryota</taxon>
        <taxon>Sar</taxon>
        <taxon>Stramenopiles</taxon>
        <taxon>Oomycota</taxon>
        <taxon>Peronosporomycetes</taxon>
        <taxon>Peronosporales</taxon>
        <taxon>Peronosporaceae</taxon>
        <taxon>Plasmopara</taxon>
    </lineage>
</organism>
<reference evidence="2" key="1">
    <citation type="submission" date="2014-09" db="EMBL/GenBank/DDBJ databases">
        <authorList>
            <person name="Sharma Rahul"/>
            <person name="Thines Marco"/>
        </authorList>
    </citation>
    <scope>NUCLEOTIDE SEQUENCE [LARGE SCALE GENOMIC DNA]</scope>
</reference>
<sequence length="316" mass="36867">MQSTIDETQLDTMRNLWSTFLKNKAILEQKKPVDIPFPDKTDSLNPYIRLALYTALKLQPKEGKIVKNSVDMQFHLNELVRYGFTRDEVEVIFRTAGYGDFNVLPVLRSYDDLWFDLVSKDNVKLLSLYPDSTFLPEQLKSFKDIRAANFIANGRKPKRFEFDTSPVDTTFILLSWMPLLKQWIRTYYSRQRVQKILEDAEIEKNEVQRILGLYGELVRKMQTWLLGSLDEGKVVNKFAVENDKRVANLASSTPGDPHSTEKLTKLFSKWISHGFSRKKVLRNLRFVIQDEKQVSSVMKIYDNLVLKAHGQHMTHQ</sequence>
<dbReference type="Proteomes" id="UP000054928">
    <property type="component" value="Unassembled WGS sequence"/>
</dbReference>
<evidence type="ECO:0000313" key="2">
    <source>
        <dbReference type="Proteomes" id="UP000054928"/>
    </source>
</evidence>
<accession>A0A0P1AJS6</accession>
<proteinExistence type="predicted"/>
<name>A0A0P1AJS6_PLAHL</name>
<keyword evidence="2" id="KW-1185">Reference proteome</keyword>
<evidence type="ECO:0008006" key="3">
    <source>
        <dbReference type="Google" id="ProtNLM"/>
    </source>
</evidence>